<accession>A0A5D6W857</accession>
<dbReference type="AlphaFoldDB" id="A0A5D6W857"/>
<reference evidence="1 2" key="1">
    <citation type="submission" date="2019-08" db="EMBL/GenBank/DDBJ databases">
        <title>Selenomonas sp. mPRGC5 and Selenomonas sp. mPRGC8 isolated from ruminal fluid of dairy goat (Capra hircus).</title>
        <authorList>
            <person name="Poothong S."/>
            <person name="Nuengjamnong C."/>
            <person name="Tanasupawat S."/>
        </authorList>
    </citation>
    <scope>NUCLEOTIDE SEQUENCE [LARGE SCALE GENOMIC DNA]</scope>
    <source>
        <strain evidence="2">mPRGC5</strain>
    </source>
</reference>
<name>A0A5D6W857_9FIRM</name>
<gene>
    <name evidence="1" type="ORF">FZ040_06710</name>
</gene>
<protein>
    <submittedName>
        <fullName evidence="1">Uncharacterized protein</fullName>
    </submittedName>
</protein>
<evidence type="ECO:0000313" key="2">
    <source>
        <dbReference type="Proteomes" id="UP000323646"/>
    </source>
</evidence>
<dbReference type="RefSeq" id="WP_149171298.1">
    <property type="nucleotide sequence ID" value="NZ_VTOY01000004.1"/>
</dbReference>
<evidence type="ECO:0000313" key="1">
    <source>
        <dbReference type="EMBL" id="TYZ22904.1"/>
    </source>
</evidence>
<keyword evidence="2" id="KW-1185">Reference proteome</keyword>
<organism evidence="1 2">
    <name type="scientific">Selenomonas ruminis</name>
    <dbReference type="NCBI Taxonomy" id="2593411"/>
    <lineage>
        <taxon>Bacteria</taxon>
        <taxon>Bacillati</taxon>
        <taxon>Bacillota</taxon>
        <taxon>Negativicutes</taxon>
        <taxon>Selenomonadales</taxon>
        <taxon>Selenomonadaceae</taxon>
        <taxon>Selenomonas</taxon>
    </lineage>
</organism>
<comment type="caution">
    <text evidence="1">The sequence shown here is derived from an EMBL/GenBank/DDBJ whole genome shotgun (WGS) entry which is preliminary data.</text>
</comment>
<proteinExistence type="predicted"/>
<dbReference type="OrthoDB" id="1664806at2"/>
<sequence>MDYQDKTKAIEEMQDLFRLMVNSHEQMKFATLSLYQACKENKDVVGKRGIEEYLKILSVQERWLDFVKKNNKAIKTTYDNVVPLPNLEALEQVDSTLEEYCPSRIRQQIAKHLSLLETFKDDLKHMPGYIAEPCRYHVVTNIGRIMPGECYRCTVLYNTYELEPPKRLRAECRCKSGEGSC</sequence>
<dbReference type="EMBL" id="VTOY01000004">
    <property type="protein sequence ID" value="TYZ22904.1"/>
    <property type="molecule type" value="Genomic_DNA"/>
</dbReference>
<dbReference type="Proteomes" id="UP000323646">
    <property type="component" value="Unassembled WGS sequence"/>
</dbReference>